<keyword evidence="1" id="KW-0863">Zinc-finger</keyword>
<keyword evidence="1" id="KW-0862">Zinc</keyword>
<evidence type="ECO:0000313" key="3">
    <source>
        <dbReference type="EMBL" id="CAE7254361.1"/>
    </source>
</evidence>
<reference evidence="3" key="1">
    <citation type="submission" date="2021-02" db="EMBL/GenBank/DDBJ databases">
        <authorList>
            <person name="Dougan E. K."/>
            <person name="Rhodes N."/>
            <person name="Thang M."/>
            <person name="Chan C."/>
        </authorList>
    </citation>
    <scope>NUCLEOTIDE SEQUENCE</scope>
</reference>
<dbReference type="EMBL" id="CAJNDS010001291">
    <property type="protein sequence ID" value="CAE7254361.1"/>
    <property type="molecule type" value="Genomic_DNA"/>
</dbReference>
<organism evidence="3 4">
    <name type="scientific">Symbiodinium natans</name>
    <dbReference type="NCBI Taxonomy" id="878477"/>
    <lineage>
        <taxon>Eukaryota</taxon>
        <taxon>Sar</taxon>
        <taxon>Alveolata</taxon>
        <taxon>Dinophyceae</taxon>
        <taxon>Suessiales</taxon>
        <taxon>Symbiodiniaceae</taxon>
        <taxon>Symbiodinium</taxon>
    </lineage>
</organism>
<keyword evidence="4" id="KW-1185">Reference proteome</keyword>
<gene>
    <name evidence="3" type="ORF">SNAT2548_LOCUS12853</name>
</gene>
<dbReference type="InterPro" id="IPR000571">
    <property type="entry name" value="Znf_CCCH"/>
</dbReference>
<proteinExistence type="predicted"/>
<evidence type="ECO:0000313" key="4">
    <source>
        <dbReference type="Proteomes" id="UP000604046"/>
    </source>
</evidence>
<feature type="domain" description="C3H1-type" evidence="2">
    <location>
        <begin position="124"/>
        <end position="147"/>
    </location>
</feature>
<keyword evidence="1" id="KW-0479">Metal-binding</keyword>
<evidence type="ECO:0000259" key="2">
    <source>
        <dbReference type="PROSITE" id="PS50103"/>
    </source>
</evidence>
<dbReference type="PROSITE" id="PS50103">
    <property type="entry name" value="ZF_C3H1"/>
    <property type="match status" value="1"/>
</dbReference>
<accession>A0A812LWJ8</accession>
<feature type="zinc finger region" description="C3H1-type" evidence="1">
    <location>
        <begin position="124"/>
        <end position="147"/>
    </location>
</feature>
<dbReference type="AlphaFoldDB" id="A0A812LWJ8"/>
<sequence>MILEPCHNGLGAEALFASSFCLGPAPGPESYHSVPDMGPFLHQRNTFLEVASEEDLCVMAAGWSRSSSWPHIGRDSRPLYHMMVDMGDDFAECEEAVEAVPVVEEVAGDALLGASEQGANHCKPCIFFASPLGCSRGVHCRFCHVHSPKRDGPAKRARKTTRDMLKAQVLELLQGKSPEEMQAMQDELQDLVDGNSFARAFAMAYLQGRIPDTQEISEEERARILPAGPVHRTI</sequence>
<protein>
    <recommendedName>
        <fullName evidence="2">C3H1-type domain-containing protein</fullName>
    </recommendedName>
</protein>
<comment type="caution">
    <text evidence="3">The sequence shown here is derived from an EMBL/GenBank/DDBJ whole genome shotgun (WGS) entry which is preliminary data.</text>
</comment>
<dbReference type="GO" id="GO:0008270">
    <property type="term" value="F:zinc ion binding"/>
    <property type="evidence" value="ECO:0007669"/>
    <property type="project" value="UniProtKB-KW"/>
</dbReference>
<name>A0A812LWJ8_9DINO</name>
<dbReference type="Proteomes" id="UP000604046">
    <property type="component" value="Unassembled WGS sequence"/>
</dbReference>
<evidence type="ECO:0000256" key="1">
    <source>
        <dbReference type="PROSITE-ProRule" id="PRU00723"/>
    </source>
</evidence>